<evidence type="ECO:0000313" key="4">
    <source>
        <dbReference type="EMBL" id="RDH82886.1"/>
    </source>
</evidence>
<organism evidence="4 5">
    <name type="scientific">endosymbiont of Galathealinum brachiosum</name>
    <dbReference type="NCBI Taxonomy" id="2200906"/>
    <lineage>
        <taxon>Bacteria</taxon>
        <taxon>Pseudomonadati</taxon>
        <taxon>Pseudomonadota</taxon>
        <taxon>Gammaproteobacteria</taxon>
        <taxon>sulfur-oxidizing symbionts</taxon>
    </lineage>
</organism>
<proteinExistence type="inferred from homology"/>
<dbReference type="InterPro" id="IPR027417">
    <property type="entry name" value="P-loop_NTPase"/>
</dbReference>
<reference evidence="4 5" key="1">
    <citation type="journal article" date="2018" name="ISME J.">
        <title>Endosymbiont genomes yield clues of tubeworm success.</title>
        <authorList>
            <person name="Li Y."/>
            <person name="Liles M.R."/>
            <person name="Halanych K.M."/>
        </authorList>
    </citation>
    <scope>NUCLEOTIDE SEQUENCE [LARGE SCALE GENOMIC DNA]</scope>
    <source>
        <strain evidence="4">A1464</strain>
    </source>
</reference>
<keyword evidence="5" id="KW-1185">Reference proteome</keyword>
<dbReference type="Gene3D" id="3.40.50.300">
    <property type="entry name" value="P-loop containing nucleotide triphosphate hydrolases"/>
    <property type="match status" value="1"/>
</dbReference>
<comment type="similarity">
    <text evidence="1">Belongs to the GSP E family.</text>
</comment>
<dbReference type="InterPro" id="IPR001482">
    <property type="entry name" value="T2SS/T4SS_dom"/>
</dbReference>
<dbReference type="Pfam" id="PF00437">
    <property type="entry name" value="T2SSE"/>
    <property type="match status" value="1"/>
</dbReference>
<accession>A0A370DFE9</accession>
<dbReference type="InterPro" id="IPR050921">
    <property type="entry name" value="T4SS_GSP_E_ATPase"/>
</dbReference>
<dbReference type="PROSITE" id="PS00662">
    <property type="entry name" value="T2SP_E"/>
    <property type="match status" value="1"/>
</dbReference>
<gene>
    <name evidence="4" type="ORF">DIZ80_11500</name>
</gene>
<dbReference type="CDD" id="cd01131">
    <property type="entry name" value="PilT"/>
    <property type="match status" value="1"/>
</dbReference>
<dbReference type="EMBL" id="QFXC01000011">
    <property type="protein sequence ID" value="RDH82886.1"/>
    <property type="molecule type" value="Genomic_DNA"/>
</dbReference>
<dbReference type="PANTHER" id="PTHR30486:SF12">
    <property type="entry name" value="TYPE IV PILUS ATPASE PILU"/>
    <property type="match status" value="1"/>
</dbReference>
<name>A0A370DFE9_9GAMM</name>
<dbReference type="SUPFAM" id="SSF52540">
    <property type="entry name" value="P-loop containing nucleoside triphosphate hydrolases"/>
    <property type="match status" value="1"/>
</dbReference>
<dbReference type="NCBIfam" id="TIGR01420">
    <property type="entry name" value="pilT_fam"/>
    <property type="match status" value="1"/>
</dbReference>
<dbReference type="AlphaFoldDB" id="A0A370DFE9"/>
<protein>
    <submittedName>
        <fullName evidence="4">Type IV pili twitching motility protein PilT</fullName>
    </submittedName>
</protein>
<feature type="domain" description="Bacterial type II secretion system protein E" evidence="3">
    <location>
        <begin position="193"/>
        <end position="207"/>
    </location>
</feature>
<sequence>MNLQPYLKLMAERGGSDIFFTTGAPVSMNIEGKMHPIGKTPLEPGMTKEIAYSVMDENQKMGFEATMEMNLGMSLKDIGRFRINIYTQRGEVSMVIRYIKSDVPTLDKLNLPPKLKDLVFNRKGLVLVVGATGSGKSTTLASMINHRSLNMPGHILTIEDPIEYMFDHQKSIVGQREVGLDTLSYENALREAMREAPDVIMIGEVRDRETMEAAIQYADTGHLCLTTLHSVNANQTLDRILSFFPPDARNQILMDLSLNLQAIVSQRLVEGLKGKRVAAIEILINSPYISELIRRGDFHEIKEIMEKGEADGMQTFDQSLYQLFSDGKIDIKTALSYADSRSNLEWKINFGGGVKEMSDEKENETLQFSTNPDDLPEVK</sequence>
<feature type="region of interest" description="Disordered" evidence="2">
    <location>
        <begin position="357"/>
        <end position="379"/>
    </location>
</feature>
<dbReference type="PANTHER" id="PTHR30486">
    <property type="entry name" value="TWITCHING MOTILITY PROTEIN PILT"/>
    <property type="match status" value="1"/>
</dbReference>
<dbReference type="GO" id="GO:0005524">
    <property type="term" value="F:ATP binding"/>
    <property type="evidence" value="ECO:0007669"/>
    <property type="project" value="InterPro"/>
</dbReference>
<dbReference type="InterPro" id="IPR006321">
    <property type="entry name" value="PilT/PilU"/>
</dbReference>
<evidence type="ECO:0000259" key="3">
    <source>
        <dbReference type="PROSITE" id="PS00662"/>
    </source>
</evidence>
<dbReference type="GO" id="GO:0016887">
    <property type="term" value="F:ATP hydrolysis activity"/>
    <property type="evidence" value="ECO:0007669"/>
    <property type="project" value="InterPro"/>
</dbReference>
<comment type="caution">
    <text evidence="4">The sequence shown here is derived from an EMBL/GenBank/DDBJ whole genome shotgun (WGS) entry which is preliminary data.</text>
</comment>
<evidence type="ECO:0000313" key="5">
    <source>
        <dbReference type="Proteomes" id="UP000254266"/>
    </source>
</evidence>
<evidence type="ECO:0000256" key="2">
    <source>
        <dbReference type="SAM" id="MobiDB-lite"/>
    </source>
</evidence>
<evidence type="ECO:0000256" key="1">
    <source>
        <dbReference type="ARBA" id="ARBA00006611"/>
    </source>
</evidence>
<dbReference type="Gene3D" id="3.30.450.90">
    <property type="match status" value="1"/>
</dbReference>
<dbReference type="Proteomes" id="UP000254266">
    <property type="component" value="Unassembled WGS sequence"/>
</dbReference>